<reference evidence="2" key="1">
    <citation type="journal article" date="2014" name="PLoS ONE">
        <title>Transcriptome-Based Identification of ABC Transporters in the Western Tarnished Plant Bug Lygus hesperus.</title>
        <authorList>
            <person name="Hull J.J."/>
            <person name="Chaney K."/>
            <person name="Geib S.M."/>
            <person name="Fabrick J.A."/>
            <person name="Brent C.S."/>
            <person name="Walsh D."/>
            <person name="Lavine L.C."/>
        </authorList>
    </citation>
    <scope>NUCLEOTIDE SEQUENCE</scope>
</reference>
<organism evidence="2">
    <name type="scientific">Lygus hesperus</name>
    <name type="common">Western plant bug</name>
    <dbReference type="NCBI Taxonomy" id="30085"/>
    <lineage>
        <taxon>Eukaryota</taxon>
        <taxon>Metazoa</taxon>
        <taxon>Ecdysozoa</taxon>
        <taxon>Arthropoda</taxon>
        <taxon>Hexapoda</taxon>
        <taxon>Insecta</taxon>
        <taxon>Pterygota</taxon>
        <taxon>Neoptera</taxon>
        <taxon>Paraneoptera</taxon>
        <taxon>Hemiptera</taxon>
        <taxon>Heteroptera</taxon>
        <taxon>Panheteroptera</taxon>
        <taxon>Cimicomorpha</taxon>
        <taxon>Miridae</taxon>
        <taxon>Mirini</taxon>
        <taxon>Lygus</taxon>
    </lineage>
</organism>
<dbReference type="EMBL" id="GBHO01015918">
    <property type="protein sequence ID" value="JAG27686.1"/>
    <property type="molecule type" value="Transcribed_RNA"/>
</dbReference>
<name>A0A0A9Y7S7_LYGHE</name>
<accession>A0A0A9Y7S7</accession>
<feature type="non-terminal residue" evidence="2">
    <location>
        <position position="179"/>
    </location>
</feature>
<sequence>KRVSSVPISPVPMSSQQQETARVVNAQPYRQKAMKYDGSESWEAYLIQFEGIARRNGWSNDEMASELSAVLAGAAREVLPEVGSGCSYPQLILALERRFGQLGQEEKNMTLLMNRKQQQGEQITTFHQAIKTLARRALPETSLGTELMITHLFVRGLQDMRLKEKVLTASPKNMSQALE</sequence>
<dbReference type="AlphaFoldDB" id="A0A0A9Y7S7"/>
<dbReference type="PANTHER" id="PTHR19963">
    <property type="entry name" value="CCHC-TYPE DOMAIN-CONTAINING PROTEIN"/>
    <property type="match status" value="1"/>
</dbReference>
<dbReference type="PANTHER" id="PTHR19963:SF30">
    <property type="entry name" value="ENDONUCLEASE_EXONUCLEASE_PHOSPHATASE DOMAIN-CONTAINING PROTEIN"/>
    <property type="match status" value="1"/>
</dbReference>
<feature type="region of interest" description="Disordered" evidence="1">
    <location>
        <begin position="1"/>
        <end position="20"/>
    </location>
</feature>
<protein>
    <submittedName>
        <fullName evidence="2">Glutamyl-tRNA reductase</fullName>
    </submittedName>
</protein>
<evidence type="ECO:0000256" key="1">
    <source>
        <dbReference type="SAM" id="MobiDB-lite"/>
    </source>
</evidence>
<gene>
    <name evidence="2" type="primary">hemA_2</name>
    <name evidence="2" type="ORF">CM83_104598</name>
</gene>
<proteinExistence type="predicted"/>
<evidence type="ECO:0000313" key="2">
    <source>
        <dbReference type="EMBL" id="JAG27686.1"/>
    </source>
</evidence>
<feature type="non-terminal residue" evidence="2">
    <location>
        <position position="1"/>
    </location>
</feature>
<reference evidence="2" key="2">
    <citation type="submission" date="2014-07" db="EMBL/GenBank/DDBJ databases">
        <authorList>
            <person name="Hull J."/>
        </authorList>
    </citation>
    <scope>NUCLEOTIDE SEQUENCE</scope>
</reference>
<feature type="compositionally biased region" description="Low complexity" evidence="1">
    <location>
        <begin position="1"/>
        <end position="18"/>
    </location>
</feature>